<keyword evidence="3" id="KW-1185">Reference proteome</keyword>
<accession>A0ABN2S6N8</accession>
<sequence>MTTQFEAVPLVRLTRSLPMGMLALVVVALMAGLGLRLAGVLLVPTAVLFAQAAAALNERFEQPHLALVLAVVLGVLKLLSLALVWGIRASDRTAAALVDKVGARR</sequence>
<evidence type="ECO:0008006" key="4">
    <source>
        <dbReference type="Google" id="ProtNLM"/>
    </source>
</evidence>
<name>A0ABN2S6N8_9ACTN</name>
<gene>
    <name evidence="2" type="ORF">GCM10009799_03110</name>
</gene>
<dbReference type="Proteomes" id="UP001501585">
    <property type="component" value="Unassembled WGS sequence"/>
</dbReference>
<reference evidence="2 3" key="1">
    <citation type="journal article" date="2019" name="Int. J. Syst. Evol. Microbiol.">
        <title>The Global Catalogue of Microorganisms (GCM) 10K type strain sequencing project: providing services to taxonomists for standard genome sequencing and annotation.</title>
        <authorList>
            <consortium name="The Broad Institute Genomics Platform"/>
            <consortium name="The Broad Institute Genome Sequencing Center for Infectious Disease"/>
            <person name="Wu L."/>
            <person name="Ma J."/>
        </authorList>
    </citation>
    <scope>NUCLEOTIDE SEQUENCE [LARGE SCALE GENOMIC DNA]</scope>
    <source>
        <strain evidence="2 3">JCM 15313</strain>
    </source>
</reference>
<comment type="caution">
    <text evidence="2">The sequence shown here is derived from an EMBL/GenBank/DDBJ whole genome shotgun (WGS) entry which is preliminary data.</text>
</comment>
<evidence type="ECO:0000313" key="2">
    <source>
        <dbReference type="EMBL" id="GAA1981394.1"/>
    </source>
</evidence>
<dbReference type="RefSeq" id="WP_344159631.1">
    <property type="nucleotide sequence ID" value="NZ_BAAAPC010000001.1"/>
</dbReference>
<keyword evidence="1" id="KW-0472">Membrane</keyword>
<keyword evidence="1" id="KW-0812">Transmembrane</keyword>
<evidence type="ECO:0000313" key="3">
    <source>
        <dbReference type="Proteomes" id="UP001501585"/>
    </source>
</evidence>
<organism evidence="2 3">
    <name type="scientific">Nocardiopsis rhodophaea</name>
    <dbReference type="NCBI Taxonomy" id="280238"/>
    <lineage>
        <taxon>Bacteria</taxon>
        <taxon>Bacillati</taxon>
        <taxon>Actinomycetota</taxon>
        <taxon>Actinomycetes</taxon>
        <taxon>Streptosporangiales</taxon>
        <taxon>Nocardiopsidaceae</taxon>
        <taxon>Nocardiopsis</taxon>
    </lineage>
</organism>
<dbReference type="EMBL" id="BAAAPC010000001">
    <property type="protein sequence ID" value="GAA1981394.1"/>
    <property type="molecule type" value="Genomic_DNA"/>
</dbReference>
<evidence type="ECO:0000256" key="1">
    <source>
        <dbReference type="SAM" id="Phobius"/>
    </source>
</evidence>
<feature type="transmembrane region" description="Helical" evidence="1">
    <location>
        <begin position="66"/>
        <end position="87"/>
    </location>
</feature>
<protein>
    <recommendedName>
        <fullName evidence="4">EscU/YscU/HrcU family type III secretion system export apparatus switch protein</fullName>
    </recommendedName>
</protein>
<keyword evidence="1" id="KW-1133">Transmembrane helix</keyword>
<proteinExistence type="predicted"/>
<feature type="transmembrane region" description="Helical" evidence="1">
    <location>
        <begin position="21"/>
        <end position="54"/>
    </location>
</feature>